<sequence length="121" mass="12820">MKFLVTLCVLSLLGIGVAAAQPTIGADNAQSFIGKDATVCGKVESARFNENSDGQPTFLYMGGKFPAHKFGIRINGEHRGQFSPAPEENEGKMVCATGRVGRAPGNRAEMVITSPSEMTVM</sequence>
<feature type="signal peptide" evidence="1">
    <location>
        <begin position="1"/>
        <end position="20"/>
    </location>
</feature>
<accession>A0ABT0GM72</accession>
<proteinExistence type="predicted"/>
<dbReference type="RefSeq" id="WP_248210887.1">
    <property type="nucleotide sequence ID" value="NZ_JALNMH010000014.1"/>
</dbReference>
<evidence type="ECO:0000313" key="2">
    <source>
        <dbReference type="EMBL" id="MCK7595122.1"/>
    </source>
</evidence>
<name>A0ABT0GM72_9GAMM</name>
<reference evidence="2" key="1">
    <citation type="submission" date="2022-04" db="EMBL/GenBank/DDBJ databases">
        <title>Lysobacter sp. CAU 1642 isolated from sea sand.</title>
        <authorList>
            <person name="Kim W."/>
        </authorList>
    </citation>
    <scope>NUCLEOTIDE SEQUENCE</scope>
    <source>
        <strain evidence="2">CAU 1642</strain>
    </source>
</reference>
<evidence type="ECO:0000313" key="3">
    <source>
        <dbReference type="Proteomes" id="UP001431449"/>
    </source>
</evidence>
<gene>
    <name evidence="2" type="ORF">M0G41_15750</name>
</gene>
<feature type="chain" id="PRO_5047214382" description="Secreted protein" evidence="1">
    <location>
        <begin position="21"/>
        <end position="121"/>
    </location>
</feature>
<organism evidence="2 3">
    <name type="scientific">Pseudomarimonas salicorniae</name>
    <dbReference type="NCBI Taxonomy" id="2933270"/>
    <lineage>
        <taxon>Bacteria</taxon>
        <taxon>Pseudomonadati</taxon>
        <taxon>Pseudomonadota</taxon>
        <taxon>Gammaproteobacteria</taxon>
        <taxon>Lysobacterales</taxon>
        <taxon>Lysobacteraceae</taxon>
        <taxon>Pseudomarimonas</taxon>
    </lineage>
</organism>
<protein>
    <recommendedName>
        <fullName evidence="4">Secreted protein</fullName>
    </recommendedName>
</protein>
<evidence type="ECO:0000256" key="1">
    <source>
        <dbReference type="SAM" id="SignalP"/>
    </source>
</evidence>
<keyword evidence="3" id="KW-1185">Reference proteome</keyword>
<dbReference type="Proteomes" id="UP001431449">
    <property type="component" value="Unassembled WGS sequence"/>
</dbReference>
<keyword evidence="1" id="KW-0732">Signal</keyword>
<comment type="caution">
    <text evidence="2">The sequence shown here is derived from an EMBL/GenBank/DDBJ whole genome shotgun (WGS) entry which is preliminary data.</text>
</comment>
<dbReference type="EMBL" id="JALNMH010000014">
    <property type="protein sequence ID" value="MCK7595122.1"/>
    <property type="molecule type" value="Genomic_DNA"/>
</dbReference>
<evidence type="ECO:0008006" key="4">
    <source>
        <dbReference type="Google" id="ProtNLM"/>
    </source>
</evidence>